<accession>A0A0W0RRI0</accession>
<gene>
    <name evidence="1" type="ORF">Lboz_2302</name>
</gene>
<evidence type="ECO:0000313" key="1">
    <source>
        <dbReference type="EMBL" id="KTC73656.1"/>
    </source>
</evidence>
<comment type="caution">
    <text evidence="1">The sequence shown here is derived from an EMBL/GenBank/DDBJ whole genome shotgun (WGS) entry which is preliminary data.</text>
</comment>
<dbReference type="PATRIC" id="fig|447.4.peg.2438"/>
<proteinExistence type="predicted"/>
<protein>
    <submittedName>
        <fullName evidence="1">Uncharacterized protein</fullName>
    </submittedName>
</protein>
<evidence type="ECO:0000313" key="2">
    <source>
        <dbReference type="Proteomes" id="UP000054695"/>
    </source>
</evidence>
<name>A0A0W0RRI0_LEGBO</name>
<keyword evidence="2" id="KW-1185">Reference proteome</keyword>
<dbReference type="Proteomes" id="UP000054695">
    <property type="component" value="Unassembled WGS sequence"/>
</dbReference>
<organism evidence="1 2">
    <name type="scientific">Legionella bozemanae</name>
    <name type="common">Fluoribacter bozemanae</name>
    <dbReference type="NCBI Taxonomy" id="447"/>
    <lineage>
        <taxon>Bacteria</taxon>
        <taxon>Pseudomonadati</taxon>
        <taxon>Pseudomonadota</taxon>
        <taxon>Gammaproteobacteria</taxon>
        <taxon>Legionellales</taxon>
        <taxon>Legionellaceae</taxon>
        <taxon>Legionella</taxon>
    </lineage>
</organism>
<sequence>MLLNCISLKNSNLRVLVEVYVESYREVFLLLAITNYRHYLFILNNEKFILYLL</sequence>
<reference evidence="1 2" key="1">
    <citation type="submission" date="2015-11" db="EMBL/GenBank/DDBJ databases">
        <title>Genomic analysis of 38 Legionella species identifies large and diverse effector repertoires.</title>
        <authorList>
            <person name="Burstein D."/>
            <person name="Amaro F."/>
            <person name="Zusman T."/>
            <person name="Lifshitz Z."/>
            <person name="Cohen O."/>
            <person name="Gilbert J.A."/>
            <person name="Pupko T."/>
            <person name="Shuman H.A."/>
            <person name="Segal G."/>
        </authorList>
    </citation>
    <scope>NUCLEOTIDE SEQUENCE [LARGE SCALE GENOMIC DNA]</scope>
    <source>
        <strain evidence="1 2">WIGA</strain>
    </source>
</reference>
<dbReference type="AlphaFoldDB" id="A0A0W0RRI0"/>
<dbReference type="EMBL" id="LNXU01000019">
    <property type="protein sequence ID" value="KTC73656.1"/>
    <property type="molecule type" value="Genomic_DNA"/>
</dbReference>